<dbReference type="Pfam" id="PF03055">
    <property type="entry name" value="RPE65"/>
    <property type="match status" value="1"/>
</dbReference>
<dbReference type="GeneID" id="37159589"/>
<dbReference type="InterPro" id="IPR004294">
    <property type="entry name" value="Carotenoid_Oase"/>
</dbReference>
<evidence type="ECO:0000256" key="3">
    <source>
        <dbReference type="ARBA" id="ARBA00023002"/>
    </source>
</evidence>
<evidence type="ECO:0000313" key="6">
    <source>
        <dbReference type="EMBL" id="RAH55752.1"/>
    </source>
</evidence>
<feature type="binding site" evidence="5">
    <location>
        <position position="485"/>
    </location>
    <ligand>
        <name>Fe cation</name>
        <dbReference type="ChEBI" id="CHEBI:24875"/>
        <note>catalytic</note>
    </ligand>
</feature>
<dbReference type="GO" id="GO:0016121">
    <property type="term" value="P:carotene catabolic process"/>
    <property type="evidence" value="ECO:0007669"/>
    <property type="project" value="TreeGrafter"/>
</dbReference>
<keyword evidence="6" id="KW-0223">Dioxygenase</keyword>
<evidence type="ECO:0000256" key="5">
    <source>
        <dbReference type="PIRSR" id="PIRSR604294-1"/>
    </source>
</evidence>
<evidence type="ECO:0000256" key="2">
    <source>
        <dbReference type="ARBA" id="ARBA00022723"/>
    </source>
</evidence>
<sequence>MAPSQMIPQHFPSLPQFSHFMKPSRFEGETNYLEVIGTIPPEVRGTFYRVMPDPHLPSRVKDDPWFNGDGNVSAFRFESGKVHFKQRYVRTEKFIKECESGRALLGKYKNKFTDAIEFTVRTTANTNIVFFNGKLLACKEDALPYEMDPVTLETIGLYDFNGQLPSLTFTAHPKLDPVTKEFIGFGYEAKGDGTPDICYFSVDPLGNFTDLVWLVSPVVAMIHDFAVTENYAIVLFPLIPHTCDLERMEAGGEHWQWTPNIPLYIGVLPRRGAKGSDIKWFRAPNAFPGHTSNAFEKNGKIFFDLPVGKKNVFFWWPDSQGNAPSPQEVACHLSRFIIDPSSDNLELQSAEILSSEDVEFPRIDERFLSREHNHAFFCLNDDTAPTIWPTVVAKMDGGHPVYNSIGRLNLRTRQFDKYFPGNKHLVQETVFIPRSSGAAEGEGYLLFLVNNYETMLSELHLVDTDNFTRPLAVILLPLRLRQGLHGNWVDDEDLKLARY</sequence>
<dbReference type="EMBL" id="KZ825067">
    <property type="protein sequence ID" value="RAH55752.1"/>
    <property type="molecule type" value="Genomic_DNA"/>
</dbReference>
<gene>
    <name evidence="6" type="ORF">BO85DRAFT_375729</name>
</gene>
<keyword evidence="7" id="KW-1185">Reference proteome</keyword>
<feature type="binding site" evidence="5">
    <location>
        <position position="290"/>
    </location>
    <ligand>
        <name>Fe cation</name>
        <dbReference type="ChEBI" id="CHEBI:24875"/>
        <note>catalytic</note>
    </ligand>
</feature>
<proteinExistence type="inferred from homology"/>
<reference evidence="6 7" key="1">
    <citation type="submission" date="2018-02" db="EMBL/GenBank/DDBJ databases">
        <title>The genomes of Aspergillus section Nigri reveals drivers in fungal speciation.</title>
        <authorList>
            <consortium name="DOE Joint Genome Institute"/>
            <person name="Vesth T.C."/>
            <person name="Nybo J."/>
            <person name="Theobald S."/>
            <person name="Brandl J."/>
            <person name="Frisvad J.C."/>
            <person name="Nielsen K.F."/>
            <person name="Lyhne E.K."/>
            <person name="Kogle M.E."/>
            <person name="Kuo A."/>
            <person name="Riley R."/>
            <person name="Clum A."/>
            <person name="Nolan M."/>
            <person name="Lipzen A."/>
            <person name="Salamov A."/>
            <person name="Henrissat B."/>
            <person name="Wiebenga A."/>
            <person name="De vries R.P."/>
            <person name="Grigoriev I.V."/>
            <person name="Mortensen U.H."/>
            <person name="Andersen M.R."/>
            <person name="Baker S.E."/>
        </authorList>
    </citation>
    <scope>NUCLEOTIDE SEQUENCE [LARGE SCALE GENOMIC DNA]</scope>
    <source>
        <strain evidence="6 7">CBS 112811</strain>
    </source>
</reference>
<protein>
    <submittedName>
        <fullName evidence="6">Lignostilbene dioxygenase</fullName>
    </submittedName>
</protein>
<feature type="binding site" evidence="5">
    <location>
        <position position="172"/>
    </location>
    <ligand>
        <name>Fe cation</name>
        <dbReference type="ChEBI" id="CHEBI:24875"/>
        <note>catalytic</note>
    </ligand>
</feature>
<dbReference type="RefSeq" id="XP_025513674.1">
    <property type="nucleotide sequence ID" value="XM_025656187.1"/>
</dbReference>
<dbReference type="AlphaFoldDB" id="A0A8G1QZI6"/>
<accession>A0A8G1QZI6</accession>
<dbReference type="GO" id="GO:0046872">
    <property type="term" value="F:metal ion binding"/>
    <property type="evidence" value="ECO:0007669"/>
    <property type="project" value="UniProtKB-KW"/>
</dbReference>
<comment type="cofactor">
    <cofactor evidence="5">
        <name>Fe(2+)</name>
        <dbReference type="ChEBI" id="CHEBI:29033"/>
    </cofactor>
    <text evidence="5">Binds 1 Fe(2+) ion per subunit.</text>
</comment>
<dbReference type="PANTHER" id="PTHR10543">
    <property type="entry name" value="BETA-CAROTENE DIOXYGENASE"/>
    <property type="match status" value="1"/>
</dbReference>
<dbReference type="Proteomes" id="UP000249526">
    <property type="component" value="Unassembled WGS sequence"/>
</dbReference>
<keyword evidence="3" id="KW-0560">Oxidoreductase</keyword>
<keyword evidence="4 5" id="KW-0408">Iron</keyword>
<comment type="similarity">
    <text evidence="1">Belongs to the carotenoid oxygenase family.</text>
</comment>
<name>A0A8G1QZI6_9EURO</name>
<evidence type="ECO:0000256" key="1">
    <source>
        <dbReference type="ARBA" id="ARBA00006787"/>
    </source>
</evidence>
<evidence type="ECO:0000256" key="4">
    <source>
        <dbReference type="ARBA" id="ARBA00023004"/>
    </source>
</evidence>
<dbReference type="GO" id="GO:0010436">
    <property type="term" value="F:carotenoid dioxygenase activity"/>
    <property type="evidence" value="ECO:0007669"/>
    <property type="project" value="TreeGrafter"/>
</dbReference>
<dbReference type="PANTHER" id="PTHR10543:SF89">
    <property type="entry name" value="CAROTENOID 9,10(9',10')-CLEAVAGE DIOXYGENASE 1"/>
    <property type="match status" value="1"/>
</dbReference>
<organism evidence="6 7">
    <name type="scientific">Aspergillus piperis CBS 112811</name>
    <dbReference type="NCBI Taxonomy" id="1448313"/>
    <lineage>
        <taxon>Eukaryota</taxon>
        <taxon>Fungi</taxon>
        <taxon>Dikarya</taxon>
        <taxon>Ascomycota</taxon>
        <taxon>Pezizomycotina</taxon>
        <taxon>Eurotiomycetes</taxon>
        <taxon>Eurotiomycetidae</taxon>
        <taxon>Eurotiales</taxon>
        <taxon>Aspergillaceae</taxon>
        <taxon>Aspergillus</taxon>
        <taxon>Aspergillus subgen. Circumdati</taxon>
    </lineage>
</organism>
<evidence type="ECO:0000313" key="7">
    <source>
        <dbReference type="Proteomes" id="UP000249526"/>
    </source>
</evidence>
<keyword evidence="2 5" id="KW-0479">Metal-binding</keyword>
<feature type="binding site" evidence="5">
    <location>
        <position position="223"/>
    </location>
    <ligand>
        <name>Fe cation</name>
        <dbReference type="ChEBI" id="CHEBI:24875"/>
        <note>catalytic</note>
    </ligand>
</feature>